<reference evidence="2 3" key="1">
    <citation type="submission" date="2014-07" db="EMBL/GenBank/DDBJ databases">
        <title>Genome of Chryseobacterium luteum DSM 18605.</title>
        <authorList>
            <person name="Stropko S.J."/>
            <person name="Pipes S.E."/>
            <person name="Newman J.D."/>
        </authorList>
    </citation>
    <scope>NUCLEOTIDE SEQUENCE [LARGE SCALE GENOMIC DNA]</scope>
    <source>
        <strain evidence="2 3">DSM 18605</strain>
    </source>
</reference>
<feature type="signal peptide" evidence="1">
    <location>
        <begin position="1"/>
        <end position="24"/>
    </location>
</feature>
<name>A0A085ZYH0_9FLAO</name>
<feature type="chain" id="PRO_5001802003" description="Lipoprotein" evidence="1">
    <location>
        <begin position="25"/>
        <end position="258"/>
    </location>
</feature>
<evidence type="ECO:0000256" key="1">
    <source>
        <dbReference type="SAM" id="SignalP"/>
    </source>
</evidence>
<dbReference type="RefSeq" id="WP_034701360.1">
    <property type="nucleotide sequence ID" value="NZ_JPRO01000001.1"/>
</dbReference>
<dbReference type="EMBL" id="JPRO01000001">
    <property type="protein sequence ID" value="KFF09484.1"/>
    <property type="molecule type" value="Genomic_DNA"/>
</dbReference>
<evidence type="ECO:0000313" key="3">
    <source>
        <dbReference type="Proteomes" id="UP000028703"/>
    </source>
</evidence>
<protein>
    <recommendedName>
        <fullName evidence="4">Lipoprotein</fullName>
    </recommendedName>
</protein>
<proteinExistence type="predicted"/>
<organism evidence="2 3">
    <name type="scientific">Chryseobacterium luteum</name>
    <dbReference type="NCBI Taxonomy" id="421531"/>
    <lineage>
        <taxon>Bacteria</taxon>
        <taxon>Pseudomonadati</taxon>
        <taxon>Bacteroidota</taxon>
        <taxon>Flavobacteriia</taxon>
        <taxon>Flavobacteriales</taxon>
        <taxon>Weeksellaceae</taxon>
        <taxon>Chryseobacterium group</taxon>
        <taxon>Chryseobacterium</taxon>
    </lineage>
</organism>
<comment type="caution">
    <text evidence="2">The sequence shown here is derived from an EMBL/GenBank/DDBJ whole genome shotgun (WGS) entry which is preliminary data.</text>
</comment>
<dbReference type="AlphaFoldDB" id="A0A085ZYH0"/>
<evidence type="ECO:0008006" key="4">
    <source>
        <dbReference type="Google" id="ProtNLM"/>
    </source>
</evidence>
<keyword evidence="1" id="KW-0732">Signal</keyword>
<sequence length="258" mass="29328">MSKQMKFLWAVVLFMVLQSCSINTETTYYKDSATSMKSNILMDKSVMGMMSMMGPDSKKLNDLDKLPTDWTSLYNVQKHGKVTLNEDSAKVLKKVYMKVDKDKNEIVGLSLKYDKLMPSEITQLLASDKRLKKIPLQDVAVWNGKSLTINTDKFNSDGIIKMLEEKEPEEKTVPKTKNDSVEAYGKQMASGMAGMLRMFNLTFTNTLKFQKPIKSIEGKHDFVKQIDDKTIEITIRSNDLVDGKNLVNKDKKVVITTE</sequence>
<accession>A0A085ZYH0</accession>
<dbReference type="eggNOG" id="ENOG50343UG">
    <property type="taxonomic scope" value="Bacteria"/>
</dbReference>
<dbReference type="STRING" id="421531.IX38_03060"/>
<dbReference type="Proteomes" id="UP000028703">
    <property type="component" value="Unassembled WGS sequence"/>
</dbReference>
<keyword evidence="3" id="KW-1185">Reference proteome</keyword>
<evidence type="ECO:0000313" key="2">
    <source>
        <dbReference type="EMBL" id="KFF09484.1"/>
    </source>
</evidence>
<dbReference type="PROSITE" id="PS51257">
    <property type="entry name" value="PROKAR_LIPOPROTEIN"/>
    <property type="match status" value="1"/>
</dbReference>
<gene>
    <name evidence="2" type="ORF">IX38_03060</name>
</gene>